<dbReference type="AlphaFoldDB" id="A0A158CC90"/>
<keyword evidence="4" id="KW-1185">Reference proteome</keyword>
<dbReference type="GO" id="GO:0016787">
    <property type="term" value="F:hydrolase activity"/>
    <property type="evidence" value="ECO:0007669"/>
    <property type="project" value="UniProtKB-KW"/>
</dbReference>
<gene>
    <name evidence="3" type="ORF">AWB82_05238</name>
</gene>
<comment type="similarity">
    <text evidence="1">Belongs to the metallo-dependent hydrolases superfamily.</text>
</comment>
<dbReference type="EMBL" id="FCOJ02000046">
    <property type="protein sequence ID" value="SAK79920.1"/>
    <property type="molecule type" value="Genomic_DNA"/>
</dbReference>
<reference evidence="3" key="1">
    <citation type="submission" date="2016-01" db="EMBL/GenBank/DDBJ databases">
        <authorList>
            <person name="Peeters C."/>
        </authorList>
    </citation>
    <scope>NUCLEOTIDE SEQUENCE [LARGE SCALE GENOMIC DNA]</scope>
    <source>
        <strain evidence="3">LMG 29325</strain>
    </source>
</reference>
<dbReference type="OrthoDB" id="9787654at2"/>
<proteinExistence type="inferred from homology"/>
<evidence type="ECO:0000313" key="4">
    <source>
        <dbReference type="Proteomes" id="UP000054596"/>
    </source>
</evidence>
<organism evidence="3 4">
    <name type="scientific">Caballeronia glebae</name>
    <dbReference type="NCBI Taxonomy" id="1777143"/>
    <lineage>
        <taxon>Bacteria</taxon>
        <taxon>Pseudomonadati</taxon>
        <taxon>Pseudomonadota</taxon>
        <taxon>Betaproteobacteria</taxon>
        <taxon>Burkholderiales</taxon>
        <taxon>Burkholderiaceae</taxon>
        <taxon>Caballeronia</taxon>
    </lineage>
</organism>
<dbReference type="Proteomes" id="UP000054596">
    <property type="component" value="Unassembled WGS sequence"/>
</dbReference>
<sequence length="341" mass="39260">MRWRRFFIGTRSGFIASWFKPREAPVSNANELRRRFLASGSDDDLPIADAHQHFFDIERNYYPWLADKPVKNFRYGNYDAIRRTFLPADYFRAAGHHKIVKTVLIEGEWDPSDPLGELRWVESLQREHGFPHAMSAQAWLDREDVDAVLDVYGRHPLVKGIRHKPAALARDEYTNGFVAPGSMRDRKWRDGYAKLRDHNLLFELQVFWWHFNEAAELARDFPETRIVINHTGLPADRSEQGLKDWRNALELVAREPNVHLKISGICIPGQPWSVEANAPVVRTAIDVFGAKRCSFASNFPVDGVVNRMTDIFDGFKAIAAPYSIEDRLALFYDNAVSVYAM</sequence>
<feature type="domain" description="Amidohydrolase-related" evidence="2">
    <location>
        <begin position="49"/>
        <end position="339"/>
    </location>
</feature>
<dbReference type="Pfam" id="PF04909">
    <property type="entry name" value="Amidohydro_2"/>
    <property type="match status" value="1"/>
</dbReference>
<protein>
    <submittedName>
        <fullName evidence="3">Amidohydrolase 2</fullName>
    </submittedName>
</protein>
<comment type="caution">
    <text evidence="3">The sequence shown here is derived from an EMBL/GenBank/DDBJ whole genome shotgun (WGS) entry which is preliminary data.</text>
</comment>
<dbReference type="InterPro" id="IPR006680">
    <property type="entry name" value="Amidohydro-rel"/>
</dbReference>
<name>A0A158CC90_9BURK</name>
<dbReference type="PANTHER" id="PTHR43569:SF1">
    <property type="entry name" value="BLL3371 PROTEIN"/>
    <property type="match status" value="1"/>
</dbReference>
<evidence type="ECO:0000256" key="1">
    <source>
        <dbReference type="ARBA" id="ARBA00038310"/>
    </source>
</evidence>
<dbReference type="InterPro" id="IPR052350">
    <property type="entry name" value="Metallo-dep_Lactonases"/>
</dbReference>
<dbReference type="Gene3D" id="3.20.20.140">
    <property type="entry name" value="Metal-dependent hydrolases"/>
    <property type="match status" value="1"/>
</dbReference>
<dbReference type="STRING" id="1777143.AWB82_05238"/>
<evidence type="ECO:0000259" key="2">
    <source>
        <dbReference type="Pfam" id="PF04909"/>
    </source>
</evidence>
<accession>A0A158CC90</accession>
<dbReference type="SUPFAM" id="SSF51556">
    <property type="entry name" value="Metallo-dependent hydrolases"/>
    <property type="match status" value="1"/>
</dbReference>
<evidence type="ECO:0000313" key="3">
    <source>
        <dbReference type="EMBL" id="SAK79920.1"/>
    </source>
</evidence>
<dbReference type="PANTHER" id="PTHR43569">
    <property type="entry name" value="AMIDOHYDROLASE"/>
    <property type="match status" value="1"/>
</dbReference>
<dbReference type="InterPro" id="IPR032466">
    <property type="entry name" value="Metal_Hydrolase"/>
</dbReference>